<evidence type="ECO:0000256" key="9">
    <source>
        <dbReference type="HAMAP-Rule" id="MF_00406"/>
    </source>
</evidence>
<dbReference type="PANTHER" id="PTHR30272:SF1">
    <property type="entry name" value="3-HYDROXYACYL-[ACYL-CARRIER-PROTEIN] DEHYDRATASE"/>
    <property type="match status" value="1"/>
</dbReference>
<keyword evidence="6 9" id="KW-0443">Lipid metabolism</keyword>
<gene>
    <name evidence="9 10" type="primary">fabZ</name>
    <name evidence="10" type="ORF">V0U79_00870</name>
</gene>
<keyword evidence="5 9" id="KW-0441">Lipid A biosynthesis</keyword>
<dbReference type="NCBIfam" id="NF000582">
    <property type="entry name" value="PRK00006.1"/>
    <property type="match status" value="1"/>
</dbReference>
<evidence type="ECO:0000313" key="11">
    <source>
        <dbReference type="Proteomes" id="UP001354971"/>
    </source>
</evidence>
<dbReference type="GO" id="GO:0019171">
    <property type="term" value="F:(3R)-hydroxyacyl-[acyl-carrier-protein] dehydratase activity"/>
    <property type="evidence" value="ECO:0007669"/>
    <property type="project" value="UniProtKB-EC"/>
</dbReference>
<dbReference type="Proteomes" id="UP001354971">
    <property type="component" value="Unassembled WGS sequence"/>
</dbReference>
<dbReference type="InterPro" id="IPR013114">
    <property type="entry name" value="FabA_FabZ"/>
</dbReference>
<keyword evidence="3 9" id="KW-0963">Cytoplasm</keyword>
<comment type="caution">
    <text evidence="10">The sequence shown here is derived from an EMBL/GenBank/DDBJ whole genome shotgun (WGS) entry which is preliminary data.</text>
</comment>
<proteinExistence type="inferred from homology"/>
<evidence type="ECO:0000256" key="5">
    <source>
        <dbReference type="ARBA" id="ARBA00022556"/>
    </source>
</evidence>
<dbReference type="PANTHER" id="PTHR30272">
    <property type="entry name" value="3-HYDROXYACYL-[ACYL-CARRIER-PROTEIN] DEHYDRATASE"/>
    <property type="match status" value="1"/>
</dbReference>
<protein>
    <recommendedName>
        <fullName evidence="9">3-hydroxyacyl-[acyl-carrier-protein] dehydratase FabZ</fullName>
        <ecNumber evidence="9">4.2.1.59</ecNumber>
    </recommendedName>
    <alternativeName>
        <fullName evidence="9">(3R)-hydroxymyristoyl-[acyl-carrier-protein] dehydratase</fullName>
        <shortName evidence="9">(3R)-hydroxymyristoyl-ACP dehydrase</shortName>
    </alternativeName>
    <alternativeName>
        <fullName evidence="9">Beta-hydroxyacyl-ACP dehydratase</fullName>
    </alternativeName>
</protein>
<dbReference type="CDD" id="cd01288">
    <property type="entry name" value="FabZ"/>
    <property type="match status" value="1"/>
</dbReference>
<accession>A0ABU7LLU9</accession>
<dbReference type="Gene3D" id="3.10.129.10">
    <property type="entry name" value="Hotdog Thioesterase"/>
    <property type="match status" value="1"/>
</dbReference>
<comment type="catalytic activity">
    <reaction evidence="9">
        <text>a (3R)-hydroxyacyl-[ACP] = a (2E)-enoyl-[ACP] + H2O</text>
        <dbReference type="Rhea" id="RHEA:13097"/>
        <dbReference type="Rhea" id="RHEA-COMP:9925"/>
        <dbReference type="Rhea" id="RHEA-COMP:9945"/>
        <dbReference type="ChEBI" id="CHEBI:15377"/>
        <dbReference type="ChEBI" id="CHEBI:78784"/>
        <dbReference type="ChEBI" id="CHEBI:78827"/>
        <dbReference type="EC" id="4.2.1.59"/>
    </reaction>
</comment>
<organism evidence="10 11">
    <name type="scientific">Hyphobacterium lacteum</name>
    <dbReference type="NCBI Taxonomy" id="3116575"/>
    <lineage>
        <taxon>Bacteria</taxon>
        <taxon>Pseudomonadati</taxon>
        <taxon>Pseudomonadota</taxon>
        <taxon>Alphaproteobacteria</taxon>
        <taxon>Maricaulales</taxon>
        <taxon>Maricaulaceae</taxon>
        <taxon>Hyphobacterium</taxon>
    </lineage>
</organism>
<comment type="subcellular location">
    <subcellularLocation>
        <location evidence="1 9">Cytoplasm</location>
    </subcellularLocation>
</comment>
<evidence type="ECO:0000256" key="2">
    <source>
        <dbReference type="ARBA" id="ARBA00009174"/>
    </source>
</evidence>
<evidence type="ECO:0000256" key="1">
    <source>
        <dbReference type="ARBA" id="ARBA00004496"/>
    </source>
</evidence>
<evidence type="ECO:0000256" key="3">
    <source>
        <dbReference type="ARBA" id="ARBA00022490"/>
    </source>
</evidence>
<keyword evidence="7 9" id="KW-0456">Lyase</keyword>
<evidence type="ECO:0000313" key="10">
    <source>
        <dbReference type="EMBL" id="MEE2524902.1"/>
    </source>
</evidence>
<name>A0ABU7LLU9_9PROT</name>
<evidence type="ECO:0000256" key="6">
    <source>
        <dbReference type="ARBA" id="ARBA00023098"/>
    </source>
</evidence>
<comment type="similarity">
    <text evidence="2 9">Belongs to the thioester dehydratase family. FabZ subfamily.</text>
</comment>
<dbReference type="InterPro" id="IPR029069">
    <property type="entry name" value="HotDog_dom_sf"/>
</dbReference>
<dbReference type="NCBIfam" id="TIGR01750">
    <property type="entry name" value="fabZ"/>
    <property type="match status" value="1"/>
</dbReference>
<evidence type="ECO:0000256" key="4">
    <source>
        <dbReference type="ARBA" id="ARBA00022516"/>
    </source>
</evidence>
<dbReference type="EMBL" id="JAZDRP010000001">
    <property type="protein sequence ID" value="MEE2524902.1"/>
    <property type="molecule type" value="Genomic_DNA"/>
</dbReference>
<evidence type="ECO:0000256" key="8">
    <source>
        <dbReference type="ARBA" id="ARBA00025049"/>
    </source>
</evidence>
<dbReference type="SUPFAM" id="SSF54637">
    <property type="entry name" value="Thioesterase/thiol ester dehydrase-isomerase"/>
    <property type="match status" value="1"/>
</dbReference>
<keyword evidence="11" id="KW-1185">Reference proteome</keyword>
<keyword evidence="4 9" id="KW-0444">Lipid biosynthesis</keyword>
<dbReference type="EC" id="4.2.1.59" evidence="9"/>
<dbReference type="InterPro" id="IPR010084">
    <property type="entry name" value="FabZ"/>
</dbReference>
<evidence type="ECO:0000256" key="7">
    <source>
        <dbReference type="ARBA" id="ARBA00023239"/>
    </source>
</evidence>
<comment type="function">
    <text evidence="8 9">Involved in unsaturated fatty acids biosynthesis. Catalyzes the dehydration of short chain beta-hydroxyacyl-ACPs and long chain saturated and unsaturated beta-hydroxyacyl-ACPs.</text>
</comment>
<feature type="active site" evidence="9">
    <location>
        <position position="56"/>
    </location>
</feature>
<reference evidence="10 11" key="1">
    <citation type="submission" date="2024-01" db="EMBL/GenBank/DDBJ databases">
        <title>Hyphobacterium bacterium isolated from marine sediment.</title>
        <authorList>
            <person name="Zhao S."/>
        </authorList>
    </citation>
    <scope>NUCLEOTIDE SEQUENCE [LARGE SCALE GENOMIC DNA]</scope>
    <source>
        <strain evidence="11">HN65</strain>
    </source>
</reference>
<sequence length="153" mass="16910">MSEAERVASIGIDEILHRLPHRYPFLLLDRAEDYVEAESVVGIKNVTVNEPFFPGHFPGNPVMPGVLIVEAVAQAGALLMSKTLDADVSKTAIYFMGVDKVRFRRPVRPGDTLRMPVKVTHMRGDLFKFSGAAFVGDQRVTEFDFSAKGVTSE</sequence>
<dbReference type="Pfam" id="PF07977">
    <property type="entry name" value="FabA"/>
    <property type="match status" value="1"/>
</dbReference>
<dbReference type="HAMAP" id="MF_00406">
    <property type="entry name" value="FabZ"/>
    <property type="match status" value="1"/>
</dbReference>